<protein>
    <submittedName>
        <fullName evidence="2">Uncharacterized protein</fullName>
    </submittedName>
</protein>
<name>A0A0F9EH24_9ZZZZ</name>
<gene>
    <name evidence="2" type="ORF">LCGC14_2153400</name>
</gene>
<organism evidence="2">
    <name type="scientific">marine sediment metagenome</name>
    <dbReference type="NCBI Taxonomy" id="412755"/>
    <lineage>
        <taxon>unclassified sequences</taxon>
        <taxon>metagenomes</taxon>
        <taxon>ecological metagenomes</taxon>
    </lineage>
</organism>
<keyword evidence="1" id="KW-0472">Membrane</keyword>
<reference evidence="2" key="1">
    <citation type="journal article" date="2015" name="Nature">
        <title>Complex archaea that bridge the gap between prokaryotes and eukaryotes.</title>
        <authorList>
            <person name="Spang A."/>
            <person name="Saw J.H."/>
            <person name="Jorgensen S.L."/>
            <person name="Zaremba-Niedzwiedzka K."/>
            <person name="Martijn J."/>
            <person name="Lind A.E."/>
            <person name="van Eijk R."/>
            <person name="Schleper C."/>
            <person name="Guy L."/>
            <person name="Ettema T.J."/>
        </authorList>
    </citation>
    <scope>NUCLEOTIDE SEQUENCE</scope>
</reference>
<accession>A0A0F9EH24</accession>
<evidence type="ECO:0000256" key="1">
    <source>
        <dbReference type="SAM" id="Phobius"/>
    </source>
</evidence>
<sequence>MKKKAKKFCILLFSMLLLLTAPFSVKFVRGFSMDLTTFETDKDIYYFDEDIFINSTWENLYNPSTEISYVQVCIYDGQNNLVWMSPEYSDVGFNSENWTISIHELDFSGQGTSNYLDVIMWYYNFNVATNTQVTALLQSIQIEILGDINNPIIHVSPNNLTVEFGYTGQRLSWNATDPFPNTYTIELQGSGIVAGPFIWTSGTLINYNIPDGFVVGVYVYTINFTDDNGNSIIDSVIFNVDDDTNPIIKNAPNDLTVELGYTGQSLSWNASDHHPNIYTIELQGLGIVVEPTVWTSTLSIIYNIPNNFTVGIYVYTVNFTDDYGNSIFDSVIFNVGDTLPPEIIVNSPSTNILYGVDSPIFNISLYDINGVDTLWYTIDGVFTNFTFVANGSVDPFIVSGFIDQSIWDSLGDGTAIIGFYANDTVGNIGVVNITISIRRVPSYTSDGIATSPFEPLIIVLIIIMSIILILGSVIVMKKRI</sequence>
<feature type="transmembrane region" description="Helical" evidence="1">
    <location>
        <begin position="456"/>
        <end position="476"/>
    </location>
</feature>
<proteinExistence type="predicted"/>
<comment type="caution">
    <text evidence="2">The sequence shown here is derived from an EMBL/GenBank/DDBJ whole genome shotgun (WGS) entry which is preliminary data.</text>
</comment>
<keyword evidence="1" id="KW-0812">Transmembrane</keyword>
<dbReference type="AlphaFoldDB" id="A0A0F9EH24"/>
<evidence type="ECO:0000313" key="2">
    <source>
        <dbReference type="EMBL" id="KKL65596.1"/>
    </source>
</evidence>
<dbReference type="EMBL" id="LAZR01027484">
    <property type="protein sequence ID" value="KKL65596.1"/>
    <property type="molecule type" value="Genomic_DNA"/>
</dbReference>
<keyword evidence="1" id="KW-1133">Transmembrane helix</keyword>